<proteinExistence type="predicted"/>
<comment type="caution">
    <text evidence="1">The sequence shown here is derived from an EMBL/GenBank/DDBJ whole genome shotgun (WGS) entry which is preliminary data.</text>
</comment>
<reference evidence="1 2" key="1">
    <citation type="submission" date="2019-02" db="EMBL/GenBank/DDBJ databases">
        <title>Deep-cultivation of Planctomycetes and their phenomic and genomic characterization uncovers novel biology.</title>
        <authorList>
            <person name="Wiegand S."/>
            <person name="Jogler M."/>
            <person name="Boedeker C."/>
            <person name="Pinto D."/>
            <person name="Vollmers J."/>
            <person name="Rivas-Marin E."/>
            <person name="Kohn T."/>
            <person name="Peeters S.H."/>
            <person name="Heuer A."/>
            <person name="Rast P."/>
            <person name="Oberbeckmann S."/>
            <person name="Bunk B."/>
            <person name="Jeske O."/>
            <person name="Meyerdierks A."/>
            <person name="Storesund J.E."/>
            <person name="Kallscheuer N."/>
            <person name="Luecker S."/>
            <person name="Lage O.M."/>
            <person name="Pohl T."/>
            <person name="Merkel B.J."/>
            <person name="Hornburger P."/>
            <person name="Mueller R.-W."/>
            <person name="Bruemmer F."/>
            <person name="Labrenz M."/>
            <person name="Spormann A.M."/>
            <person name="Op Den Camp H."/>
            <person name="Overmann J."/>
            <person name="Amann R."/>
            <person name="Jetten M.S.M."/>
            <person name="Mascher T."/>
            <person name="Medema M.H."/>
            <person name="Devos D.P."/>
            <person name="Kaster A.-K."/>
            <person name="Ovreas L."/>
            <person name="Rohde M."/>
            <person name="Galperin M.Y."/>
            <person name="Jogler C."/>
        </authorList>
    </citation>
    <scope>NUCLEOTIDE SEQUENCE [LARGE SCALE GENOMIC DNA]</scope>
    <source>
        <strain evidence="1 2">Pla111</strain>
    </source>
</reference>
<dbReference type="Proteomes" id="UP000318995">
    <property type="component" value="Unassembled WGS sequence"/>
</dbReference>
<protein>
    <submittedName>
        <fullName evidence="1">Uncharacterized protein</fullName>
    </submittedName>
</protein>
<evidence type="ECO:0000313" key="1">
    <source>
        <dbReference type="EMBL" id="TWT43465.1"/>
    </source>
</evidence>
<gene>
    <name evidence="1" type="ORF">Pla111_24160</name>
</gene>
<organism evidence="1 2">
    <name type="scientific">Botrimarina hoheduenensis</name>
    <dbReference type="NCBI Taxonomy" id="2528000"/>
    <lineage>
        <taxon>Bacteria</taxon>
        <taxon>Pseudomonadati</taxon>
        <taxon>Planctomycetota</taxon>
        <taxon>Planctomycetia</taxon>
        <taxon>Pirellulales</taxon>
        <taxon>Lacipirellulaceae</taxon>
        <taxon>Botrimarina</taxon>
    </lineage>
</organism>
<dbReference type="AlphaFoldDB" id="A0A5C5VZW7"/>
<sequence>MPVHYRHPEVTYRPVPLDELAAAINAIERAISDYRRGLCTVDEFAQAAAQHAHYEDVTLVEVFSSNAQTATVAEELVDRNERSHAYREAAEWAAERLAELSRVQRSRVKELERWWVGGQPIDPIDPDSSEQREEAFRTAVLDDVGLLWCRYFGYPSWRELPELTGPVS</sequence>
<evidence type="ECO:0000313" key="2">
    <source>
        <dbReference type="Proteomes" id="UP000318995"/>
    </source>
</evidence>
<dbReference type="RefSeq" id="WP_146574592.1">
    <property type="nucleotide sequence ID" value="NZ_SJPH01000004.1"/>
</dbReference>
<name>A0A5C5VZW7_9BACT</name>
<accession>A0A5C5VZW7</accession>
<dbReference type="EMBL" id="SJPH01000004">
    <property type="protein sequence ID" value="TWT43465.1"/>
    <property type="molecule type" value="Genomic_DNA"/>
</dbReference>
<keyword evidence="2" id="KW-1185">Reference proteome</keyword>